<comment type="caution">
    <text evidence="1">The sequence shown here is derived from an EMBL/GenBank/DDBJ whole genome shotgun (WGS) entry which is preliminary data.</text>
</comment>
<dbReference type="OrthoDB" id="6388397at2"/>
<protein>
    <submittedName>
        <fullName evidence="1">Uncharacterized protein</fullName>
    </submittedName>
</protein>
<dbReference type="EMBL" id="QUOU01000001">
    <property type="protein sequence ID" value="REL26641.1"/>
    <property type="molecule type" value="Genomic_DNA"/>
</dbReference>
<organism evidence="1 2">
    <name type="scientific">Thalassotalea euphylliae</name>
    <dbReference type="NCBI Taxonomy" id="1655234"/>
    <lineage>
        <taxon>Bacteria</taxon>
        <taxon>Pseudomonadati</taxon>
        <taxon>Pseudomonadota</taxon>
        <taxon>Gammaproteobacteria</taxon>
        <taxon>Alteromonadales</taxon>
        <taxon>Colwelliaceae</taxon>
        <taxon>Thalassotalea</taxon>
    </lineage>
</organism>
<proteinExistence type="predicted"/>
<dbReference type="Proteomes" id="UP000256478">
    <property type="component" value="Unassembled WGS sequence"/>
</dbReference>
<gene>
    <name evidence="1" type="ORF">DXX93_08655</name>
</gene>
<dbReference type="RefSeq" id="WP_116007753.1">
    <property type="nucleotide sequence ID" value="NZ_QUOU01000001.1"/>
</dbReference>
<name>A0A3E0TPT9_9GAMM</name>
<dbReference type="AlphaFoldDB" id="A0A3E0TPT9"/>
<evidence type="ECO:0000313" key="1">
    <source>
        <dbReference type="EMBL" id="REL26641.1"/>
    </source>
</evidence>
<sequence length="111" mass="12163">MMLSEKEKNELYLLISALIGEDESIRARKSAFNQKTVKVVEKMNAANVDCNALVKKLLASLSSGKSLTSNGWLKKSLDALSKFIGKHELKGYGCLVTTKSRWKSAILVSAS</sequence>
<reference evidence="1 2" key="1">
    <citation type="submission" date="2018-08" db="EMBL/GenBank/DDBJ databases">
        <title>Thalassotalea euphylliae genome.</title>
        <authorList>
            <person name="Summers S."/>
            <person name="Rice S.A."/>
            <person name="Freckelton M.L."/>
            <person name="Nedved B.T."/>
            <person name="Hadfield M.G."/>
        </authorList>
    </citation>
    <scope>NUCLEOTIDE SEQUENCE [LARGE SCALE GENOMIC DNA]</scope>
    <source>
        <strain evidence="1 2">H1</strain>
    </source>
</reference>
<accession>A0A3E0TPT9</accession>
<evidence type="ECO:0000313" key="2">
    <source>
        <dbReference type="Proteomes" id="UP000256478"/>
    </source>
</evidence>